<feature type="domain" description="Tim10-like" evidence="11">
    <location>
        <begin position="13"/>
        <end position="73"/>
    </location>
</feature>
<dbReference type="GO" id="GO:0045039">
    <property type="term" value="P:protein insertion into mitochondrial inner membrane"/>
    <property type="evidence" value="ECO:0007669"/>
    <property type="project" value="UniProtKB-ARBA"/>
</dbReference>
<evidence type="ECO:0000256" key="7">
    <source>
        <dbReference type="ARBA" id="ARBA00023128"/>
    </source>
</evidence>
<dbReference type="CTD" id="20229505"/>
<organism evidence="12 13">
    <name type="scientific">Lottia gigantea</name>
    <name type="common">Giant owl limpet</name>
    <dbReference type="NCBI Taxonomy" id="225164"/>
    <lineage>
        <taxon>Eukaryota</taxon>
        <taxon>Metazoa</taxon>
        <taxon>Spiralia</taxon>
        <taxon>Lophotrochozoa</taxon>
        <taxon>Mollusca</taxon>
        <taxon>Gastropoda</taxon>
        <taxon>Patellogastropoda</taxon>
        <taxon>Lottioidea</taxon>
        <taxon>Lottiidae</taxon>
        <taxon>Lottia</taxon>
    </lineage>
</organism>
<keyword evidence="5 10" id="KW-0653">Protein transport</keyword>
<evidence type="ECO:0000256" key="10">
    <source>
        <dbReference type="RuleBase" id="RU367043"/>
    </source>
</evidence>
<protein>
    <recommendedName>
        <fullName evidence="10">Mitochondrial import inner membrane translocase subunit</fullName>
    </recommendedName>
</protein>
<accession>V3ZUL5</accession>
<dbReference type="OrthoDB" id="7813104at2759"/>
<keyword evidence="9 10" id="KW-0143">Chaperone</keyword>
<keyword evidence="3" id="KW-0479">Metal-binding</keyword>
<sequence length="81" mass="9093">GGSGPSNEEAMEQVKQQIAMANLQELIQKITEKSFKKCVTKPGSSLDNSEQKCIAMAMDRYMDAFDVVSKTYVSRLQREMN</sequence>
<evidence type="ECO:0000256" key="6">
    <source>
        <dbReference type="ARBA" id="ARBA00023010"/>
    </source>
</evidence>
<dbReference type="OMA" id="MAAWNQV"/>
<keyword evidence="8 10" id="KW-1015">Disulfide bond</keyword>
<comment type="function">
    <text evidence="10">Mitochondrial intermembrane chaperone that participates in the import and insertion of some multi-pass transmembrane proteins into the mitochondrial inner membrane. Also required for the transfer of beta-barrel precursors from the TOM complex to the sorting and assembly machinery (SAM complex) of the outer membrane. Acts as a chaperone-like protein that protects the hydrophobic precursors from aggregation and guide them through the mitochondrial intermembrane space.</text>
</comment>
<dbReference type="RefSeq" id="XP_009061362.1">
    <property type="nucleotide sequence ID" value="XM_009063114.1"/>
</dbReference>
<name>V3ZUL5_LOTGI</name>
<keyword evidence="10" id="KW-0472">Membrane</keyword>
<dbReference type="InterPro" id="IPR004217">
    <property type="entry name" value="Tim10-like"/>
</dbReference>
<comment type="subunit">
    <text evidence="10">Heterohexamer.</text>
</comment>
<keyword evidence="7 10" id="KW-0496">Mitochondrion</keyword>
<feature type="non-terminal residue" evidence="12">
    <location>
        <position position="81"/>
    </location>
</feature>
<evidence type="ECO:0000256" key="9">
    <source>
        <dbReference type="ARBA" id="ARBA00023186"/>
    </source>
</evidence>
<dbReference type="FunFam" id="1.10.287.810:FF:000001">
    <property type="entry name" value="mitochondrial import inner membrane translocase subunit TIM13"/>
    <property type="match status" value="1"/>
</dbReference>
<evidence type="ECO:0000313" key="13">
    <source>
        <dbReference type="Proteomes" id="UP000030746"/>
    </source>
</evidence>
<keyword evidence="13" id="KW-1185">Reference proteome</keyword>
<comment type="subcellular location">
    <subcellularLocation>
        <location evidence="10">Mitochondrion inner membrane</location>
        <topology evidence="10">Peripheral membrane protein</topology>
        <orientation evidence="10">Intermembrane side</orientation>
    </subcellularLocation>
</comment>
<dbReference type="Gene3D" id="1.10.287.810">
    <property type="entry name" value="Mitochondrial import inner membrane translocase subunit tim13 like domains"/>
    <property type="match status" value="1"/>
</dbReference>
<gene>
    <name evidence="12" type="ORF">LOTGIDRAFT_100075</name>
</gene>
<comment type="domain">
    <text evidence="10">The twin CX3C motif contains 4 conserved Cys residues that form 2 disulfide bonds in the mitochondrial intermembrane space.</text>
</comment>
<keyword evidence="10" id="KW-0999">Mitochondrion inner membrane</keyword>
<evidence type="ECO:0000256" key="5">
    <source>
        <dbReference type="ARBA" id="ARBA00022927"/>
    </source>
</evidence>
<feature type="non-terminal residue" evidence="12">
    <location>
        <position position="1"/>
    </location>
</feature>
<keyword evidence="4" id="KW-0862">Zinc</keyword>
<dbReference type="KEGG" id="lgi:LOTGIDRAFT_100075"/>
<comment type="similarity">
    <text evidence="1 10">Belongs to the small Tim family.</text>
</comment>
<proteinExistence type="inferred from homology"/>
<evidence type="ECO:0000256" key="8">
    <source>
        <dbReference type="ARBA" id="ARBA00023157"/>
    </source>
</evidence>
<dbReference type="GO" id="GO:0042719">
    <property type="term" value="C:mitochondrial intermembrane space chaperone complex"/>
    <property type="evidence" value="ECO:0007669"/>
    <property type="project" value="UniProtKB-ARBA"/>
</dbReference>
<evidence type="ECO:0000256" key="3">
    <source>
        <dbReference type="ARBA" id="ARBA00022723"/>
    </source>
</evidence>
<dbReference type="AlphaFoldDB" id="V3ZUL5"/>
<dbReference type="SUPFAM" id="SSF144122">
    <property type="entry name" value="Tim10-like"/>
    <property type="match status" value="1"/>
</dbReference>
<dbReference type="InterPro" id="IPR035427">
    <property type="entry name" value="Tim10-like_dom_sf"/>
</dbReference>
<dbReference type="GO" id="GO:0015031">
    <property type="term" value="P:protein transport"/>
    <property type="evidence" value="ECO:0007669"/>
    <property type="project" value="UniProtKB-KW"/>
</dbReference>
<evidence type="ECO:0000256" key="2">
    <source>
        <dbReference type="ARBA" id="ARBA00022448"/>
    </source>
</evidence>
<dbReference type="GO" id="GO:0046872">
    <property type="term" value="F:metal ion binding"/>
    <property type="evidence" value="ECO:0007669"/>
    <property type="project" value="UniProtKB-KW"/>
</dbReference>
<evidence type="ECO:0000313" key="12">
    <source>
        <dbReference type="EMBL" id="ESO88052.1"/>
    </source>
</evidence>
<dbReference type="Pfam" id="PF02953">
    <property type="entry name" value="zf-Tim10_DDP"/>
    <property type="match status" value="1"/>
</dbReference>
<dbReference type="GO" id="GO:0005743">
    <property type="term" value="C:mitochondrial inner membrane"/>
    <property type="evidence" value="ECO:0007669"/>
    <property type="project" value="UniProtKB-SubCell"/>
</dbReference>
<dbReference type="STRING" id="225164.V3ZUL5"/>
<keyword evidence="6 10" id="KW-0811">Translocation</keyword>
<reference evidence="12 13" key="1">
    <citation type="journal article" date="2013" name="Nature">
        <title>Insights into bilaterian evolution from three spiralian genomes.</title>
        <authorList>
            <person name="Simakov O."/>
            <person name="Marletaz F."/>
            <person name="Cho S.J."/>
            <person name="Edsinger-Gonzales E."/>
            <person name="Havlak P."/>
            <person name="Hellsten U."/>
            <person name="Kuo D.H."/>
            <person name="Larsson T."/>
            <person name="Lv J."/>
            <person name="Arendt D."/>
            <person name="Savage R."/>
            <person name="Osoegawa K."/>
            <person name="de Jong P."/>
            <person name="Grimwood J."/>
            <person name="Chapman J.A."/>
            <person name="Shapiro H."/>
            <person name="Aerts A."/>
            <person name="Otillar R.P."/>
            <person name="Terry A.Y."/>
            <person name="Boore J.L."/>
            <person name="Grigoriev I.V."/>
            <person name="Lindberg D.R."/>
            <person name="Seaver E.C."/>
            <person name="Weisblat D.A."/>
            <person name="Putnam N.H."/>
            <person name="Rokhsar D.S."/>
        </authorList>
    </citation>
    <scope>NUCLEOTIDE SEQUENCE [LARGE SCALE GENOMIC DNA]</scope>
</reference>
<dbReference type="GeneID" id="20229505"/>
<keyword evidence="2 10" id="KW-0813">Transport</keyword>
<evidence type="ECO:0000256" key="1">
    <source>
        <dbReference type="ARBA" id="ARBA00006720"/>
    </source>
</evidence>
<evidence type="ECO:0000256" key="4">
    <source>
        <dbReference type="ARBA" id="ARBA00022833"/>
    </source>
</evidence>
<evidence type="ECO:0000259" key="11">
    <source>
        <dbReference type="Pfam" id="PF02953"/>
    </source>
</evidence>
<dbReference type="Proteomes" id="UP000030746">
    <property type="component" value="Unassembled WGS sequence"/>
</dbReference>
<dbReference type="HOGENOM" id="CLU_141397_0_2_1"/>
<dbReference type="EMBL" id="KB202793">
    <property type="protein sequence ID" value="ESO88052.1"/>
    <property type="molecule type" value="Genomic_DNA"/>
</dbReference>